<dbReference type="EnsemblPlants" id="OGLUM05G19050.1">
    <property type="protein sequence ID" value="OGLUM05G19050.1"/>
    <property type="gene ID" value="OGLUM05G19050"/>
</dbReference>
<proteinExistence type="predicted"/>
<evidence type="ECO:0000313" key="2">
    <source>
        <dbReference type="Proteomes" id="UP000026961"/>
    </source>
</evidence>
<dbReference type="AlphaFoldDB" id="A0A0D9ZZS8"/>
<dbReference type="Gramene" id="OGLUM05G19050.1">
    <property type="protein sequence ID" value="OGLUM05G19050.1"/>
    <property type="gene ID" value="OGLUM05G19050"/>
</dbReference>
<dbReference type="Proteomes" id="UP000026961">
    <property type="component" value="Chromosome 5"/>
</dbReference>
<reference evidence="1" key="2">
    <citation type="submission" date="2018-05" db="EMBL/GenBank/DDBJ databases">
        <title>OgluRS3 (Oryza glumaepatula Reference Sequence Version 3).</title>
        <authorList>
            <person name="Zhang J."/>
            <person name="Kudrna D."/>
            <person name="Lee S."/>
            <person name="Talag J."/>
            <person name="Welchert J."/>
            <person name="Wing R.A."/>
        </authorList>
    </citation>
    <scope>NUCLEOTIDE SEQUENCE [LARGE SCALE GENOMIC DNA]</scope>
</reference>
<keyword evidence="2" id="KW-1185">Reference proteome</keyword>
<sequence>MRSIAMPLPAREDTVSASRLRCALAFNFVAPTNHAGFAGFHIVVKAFGKRSGHISSVLVARGKAGRGTEGHPDYSRFQRLMCTGAHPPPIIVQRKRQHHHPHPLDFDR</sequence>
<organism evidence="1">
    <name type="scientific">Oryza glumipatula</name>
    <dbReference type="NCBI Taxonomy" id="40148"/>
    <lineage>
        <taxon>Eukaryota</taxon>
        <taxon>Viridiplantae</taxon>
        <taxon>Streptophyta</taxon>
        <taxon>Embryophyta</taxon>
        <taxon>Tracheophyta</taxon>
        <taxon>Spermatophyta</taxon>
        <taxon>Magnoliopsida</taxon>
        <taxon>Liliopsida</taxon>
        <taxon>Poales</taxon>
        <taxon>Poaceae</taxon>
        <taxon>BOP clade</taxon>
        <taxon>Oryzoideae</taxon>
        <taxon>Oryzeae</taxon>
        <taxon>Oryzinae</taxon>
        <taxon>Oryza</taxon>
    </lineage>
</organism>
<dbReference type="HOGENOM" id="CLU_2201086_0_0_1"/>
<reference evidence="1" key="1">
    <citation type="submission" date="2015-04" db="UniProtKB">
        <authorList>
            <consortium name="EnsemblPlants"/>
        </authorList>
    </citation>
    <scope>IDENTIFICATION</scope>
</reference>
<name>A0A0D9ZZS8_9ORYZ</name>
<accession>A0A0D9ZZS8</accession>
<protein>
    <submittedName>
        <fullName evidence="1">Uncharacterized protein</fullName>
    </submittedName>
</protein>
<evidence type="ECO:0000313" key="1">
    <source>
        <dbReference type="EnsemblPlants" id="OGLUM05G19050.1"/>
    </source>
</evidence>